<evidence type="ECO:0000256" key="1">
    <source>
        <dbReference type="HAMAP-Rule" id="MF_01297"/>
    </source>
</evidence>
<dbReference type="InterPro" id="IPR012674">
    <property type="entry name" value="Calycin"/>
</dbReference>
<name>A0ABY7NFQ5_9MICO</name>
<proteinExistence type="inferred from homology"/>
<dbReference type="CDD" id="cd07828">
    <property type="entry name" value="lipocalin_heme-bd-THAP4-like"/>
    <property type="match status" value="1"/>
</dbReference>
<comment type="catalytic activity">
    <reaction evidence="1">
        <text>peroxynitrite = nitrate</text>
        <dbReference type="Rhea" id="RHEA:63116"/>
        <dbReference type="ChEBI" id="CHEBI:17632"/>
        <dbReference type="ChEBI" id="CHEBI:25941"/>
    </reaction>
</comment>
<comment type="pathway">
    <text evidence="1">Nitrogen metabolism.</text>
</comment>
<feature type="binding site" evidence="1">
    <location>
        <position position="192"/>
    </location>
    <ligand>
        <name>heme b</name>
        <dbReference type="ChEBI" id="CHEBI:60344"/>
    </ligand>
</feature>
<evidence type="ECO:0000259" key="3">
    <source>
        <dbReference type="Pfam" id="PF08768"/>
    </source>
</evidence>
<dbReference type="InterPro" id="IPR022939">
    <property type="entry name" value="Nb(III)_bact/plant"/>
</dbReference>
<accession>A0ABY7NFQ5</accession>
<comment type="caution">
    <text evidence="1">Lacks conserved residue(s) required for the propagation of feature annotation.</text>
</comment>
<keyword evidence="1" id="KW-0479">Metal-binding</keyword>
<dbReference type="HAMAP" id="MF_01297">
    <property type="entry name" value="nitrobindin"/>
    <property type="match status" value="1"/>
</dbReference>
<comment type="cofactor">
    <cofactor evidence="1">
        <name>heme b</name>
        <dbReference type="ChEBI" id="CHEBI:60344"/>
    </cofactor>
    <text evidence="1">Binds 1 heme b group per subunit, that coordinates a highly solvent-exposed Fe(III) atom.</text>
</comment>
<evidence type="ECO:0000313" key="4">
    <source>
        <dbReference type="EMBL" id="WBM81069.1"/>
    </source>
</evidence>
<sequence length="233" mass="24812">MFELPTQLPSELVPLSWLLGVWEGSGVIDYALPDGRKVTREFGHRLSFSHDGLPHLNYSSYTWLEADAATHIDEDVDDAGADQDPDAADAGDTVAAGPALVGNTPLMTETGYWRLSRPQGAGDPGPGLLPAEGTHPFTTASAVETLRNADGGFDIDVTLVHPGGVAEIYLGQVKGPRIDLATDAVMRTQGAKAYSAATRLYGLVDGHLLWAWDIAALGQSLRTHASGRLKRVE</sequence>
<dbReference type="Proteomes" id="UP001212421">
    <property type="component" value="Chromosome"/>
</dbReference>
<gene>
    <name evidence="4" type="ORF">KIV56_07430</name>
</gene>
<feature type="short sequence motif" description="GXWXGXG" evidence="1">
    <location>
        <begin position="20"/>
        <end position="26"/>
    </location>
</feature>
<keyword evidence="1" id="KW-0408">Iron</keyword>
<comment type="domain">
    <text evidence="1">Forms a 10-stranded antiparallel beta-barrel structure able to accommodate a hydrophobic ligand in its interior. In fact, this fold hosts the heme group, which is located in a wide surface cleft.</text>
</comment>
<keyword evidence="5" id="KW-1185">Reference proteome</keyword>
<dbReference type="Gene3D" id="2.40.128.20">
    <property type="match status" value="1"/>
</dbReference>
<feature type="binding site" description="axial binding residue" evidence="1">
    <location>
        <position position="224"/>
    </location>
    <ligand>
        <name>heme b</name>
        <dbReference type="ChEBI" id="CHEBI:60344"/>
    </ligand>
    <ligandPart>
        <name>Fe</name>
        <dbReference type="ChEBI" id="CHEBI:18248"/>
    </ligandPart>
</feature>
<evidence type="ECO:0000256" key="2">
    <source>
        <dbReference type="SAM" id="MobiDB-lite"/>
    </source>
</evidence>
<feature type="domain" description="THAP4-like heme-binding" evidence="3">
    <location>
        <begin position="11"/>
        <end position="231"/>
    </location>
</feature>
<comment type="function">
    <text evidence="1">Heme-binding protein able to scavenge peroxynitrite and to protect free L-tyrosine against peroxynitrite-mediated nitration, by acting as a peroxynitrite isomerase that converts peroxynitrite to nitrate. Therefore, this protein likely plays a role in peroxynitrite sensing and in the detoxification of reactive nitrogen and oxygen species (RNS and ROS, respectively). Is able to bind nitric oxide (NO) in vitro, but may act as a sensor of peroxynitrite levels in vivo.</text>
</comment>
<comment type="similarity">
    <text evidence="1">Belongs to the nitrobindin family.</text>
</comment>
<feature type="compositionally biased region" description="Low complexity" evidence="2">
    <location>
        <begin position="90"/>
        <end position="99"/>
    </location>
</feature>
<evidence type="ECO:0000313" key="5">
    <source>
        <dbReference type="Proteomes" id="UP001212421"/>
    </source>
</evidence>
<dbReference type="InterPro" id="IPR045165">
    <property type="entry name" value="Nitrobindin"/>
</dbReference>
<dbReference type="SUPFAM" id="SSF50814">
    <property type="entry name" value="Lipocalins"/>
    <property type="match status" value="1"/>
</dbReference>
<dbReference type="EMBL" id="CP075584">
    <property type="protein sequence ID" value="WBM81069.1"/>
    <property type="molecule type" value="Genomic_DNA"/>
</dbReference>
<dbReference type="PANTHER" id="PTHR15854:SF4">
    <property type="entry name" value="PEROXYNITRITE ISOMERASE THAP4"/>
    <property type="match status" value="1"/>
</dbReference>
<reference evidence="4 5" key="1">
    <citation type="submission" date="2021-05" db="EMBL/GenBank/DDBJ databases">
        <authorList>
            <person name="Kumar R."/>
            <person name="Kumar A."/>
            <person name="Mukhia S."/>
        </authorList>
    </citation>
    <scope>NUCLEOTIDE SEQUENCE [LARGE SCALE GENOMIC DNA]</scope>
    <source>
        <strain evidence="4 5">ERMR7:08</strain>
    </source>
</reference>
<keyword evidence="1" id="KW-0413">Isomerase</keyword>
<feature type="region of interest" description="Disordered" evidence="2">
    <location>
        <begin position="76"/>
        <end position="100"/>
    </location>
</feature>
<dbReference type="InterPro" id="IPR014878">
    <property type="entry name" value="THAP4-like_heme-bd"/>
</dbReference>
<feature type="compositionally biased region" description="Acidic residues" evidence="2">
    <location>
        <begin position="76"/>
        <end position="89"/>
    </location>
</feature>
<protein>
    <recommendedName>
        <fullName evidence="1">Peroxynitrite isomerase</fullName>
        <ecNumber evidence="1">5.99.-.-</ecNumber>
    </recommendedName>
    <alternativeName>
        <fullName evidence="1">Ferric nitrobindin</fullName>
        <shortName evidence="1">Nb(III)</shortName>
    </alternativeName>
</protein>
<organism evidence="4 5">
    <name type="scientific">Cryobacterium breve</name>
    <dbReference type="NCBI Taxonomy" id="1259258"/>
    <lineage>
        <taxon>Bacteria</taxon>
        <taxon>Bacillati</taxon>
        <taxon>Actinomycetota</taxon>
        <taxon>Actinomycetes</taxon>
        <taxon>Micrococcales</taxon>
        <taxon>Microbacteriaceae</taxon>
        <taxon>Cryobacterium</taxon>
    </lineage>
</organism>
<dbReference type="EC" id="5.99.-.-" evidence="1"/>
<dbReference type="PANTHER" id="PTHR15854">
    <property type="entry name" value="THAP4 PROTEIN"/>
    <property type="match status" value="1"/>
</dbReference>
<dbReference type="RefSeq" id="WP_281535803.1">
    <property type="nucleotide sequence ID" value="NZ_CP075584.1"/>
</dbReference>
<dbReference type="Pfam" id="PF08768">
    <property type="entry name" value="THAP4_heme-bd"/>
    <property type="match status" value="1"/>
</dbReference>
<keyword evidence="1" id="KW-0349">Heme</keyword>